<reference evidence="2" key="1">
    <citation type="journal article" date="2011" name="Nature">
        <title>Genome sequence and analysis of the tuber crop potato.</title>
        <authorList>
            <consortium name="The Potato Genome Sequencing Consortium"/>
        </authorList>
    </citation>
    <scope>NUCLEOTIDE SEQUENCE [LARGE SCALE GENOMIC DNA]</scope>
    <source>
        <strain evidence="2">cv. DM1-3 516 R44</strain>
    </source>
</reference>
<evidence type="ECO:0000313" key="1">
    <source>
        <dbReference type="EnsemblPlants" id="PGSC0003DMT400065687"/>
    </source>
</evidence>
<dbReference type="HOGENOM" id="CLU_2473363_0_0_1"/>
<dbReference type="Proteomes" id="UP000011115">
    <property type="component" value="Unassembled WGS sequence"/>
</dbReference>
<dbReference type="InParanoid" id="M1CEF4"/>
<name>M1CEF4_SOLTU</name>
<protein>
    <submittedName>
        <fullName evidence="1">Late blight resistance protein</fullName>
    </submittedName>
</protein>
<sequence length="88" mass="10409">MGCTNKSADPSKLYYSLCLCVCVMKWYYSKQNDYSTFVLTSWDYNPVIIWKSIMVEFTRAQHFVRACHAFSVSPQLIELHQHPHLWSQ</sequence>
<reference evidence="1" key="2">
    <citation type="submission" date="2015-06" db="UniProtKB">
        <authorList>
            <consortium name="EnsemblPlants"/>
        </authorList>
    </citation>
    <scope>IDENTIFICATION</scope>
    <source>
        <strain evidence="1">DM1-3 516 R44</strain>
    </source>
</reference>
<dbReference type="EnsemblPlants" id="PGSC0003DMT400065687">
    <property type="protein sequence ID" value="PGSC0003DMT400065687"/>
    <property type="gene ID" value="PGSC0003DMG400025553"/>
</dbReference>
<keyword evidence="2" id="KW-1185">Reference proteome</keyword>
<organism evidence="1 2">
    <name type="scientific">Solanum tuberosum</name>
    <name type="common">Potato</name>
    <dbReference type="NCBI Taxonomy" id="4113"/>
    <lineage>
        <taxon>Eukaryota</taxon>
        <taxon>Viridiplantae</taxon>
        <taxon>Streptophyta</taxon>
        <taxon>Embryophyta</taxon>
        <taxon>Tracheophyta</taxon>
        <taxon>Spermatophyta</taxon>
        <taxon>Magnoliopsida</taxon>
        <taxon>eudicotyledons</taxon>
        <taxon>Gunneridae</taxon>
        <taxon>Pentapetalae</taxon>
        <taxon>asterids</taxon>
        <taxon>lamiids</taxon>
        <taxon>Solanales</taxon>
        <taxon>Solanaceae</taxon>
        <taxon>Solanoideae</taxon>
        <taxon>Solaneae</taxon>
        <taxon>Solanum</taxon>
    </lineage>
</organism>
<dbReference type="Gramene" id="PGSC0003DMT400065687">
    <property type="protein sequence ID" value="PGSC0003DMT400065687"/>
    <property type="gene ID" value="PGSC0003DMG400025553"/>
</dbReference>
<evidence type="ECO:0000313" key="2">
    <source>
        <dbReference type="Proteomes" id="UP000011115"/>
    </source>
</evidence>
<proteinExistence type="predicted"/>
<accession>M1CEF4</accession>
<dbReference type="AlphaFoldDB" id="M1CEF4"/>
<dbReference type="PaxDb" id="4113-PGSC0003DMT400065687"/>